<dbReference type="SUPFAM" id="SSF69318">
    <property type="entry name" value="Integrin alpha N-terminal domain"/>
    <property type="match status" value="1"/>
</dbReference>
<keyword evidence="3" id="KW-0677">Repeat</keyword>
<dbReference type="Proteomes" id="UP000598146">
    <property type="component" value="Unassembled WGS sequence"/>
</dbReference>
<keyword evidence="2" id="KW-0964">Secreted</keyword>
<evidence type="ECO:0000256" key="3">
    <source>
        <dbReference type="ARBA" id="ARBA00022737"/>
    </source>
</evidence>
<dbReference type="InterPro" id="IPR003284">
    <property type="entry name" value="Sal_SpvB"/>
</dbReference>
<feature type="region of interest" description="Disordered" evidence="5">
    <location>
        <begin position="1314"/>
        <end position="1347"/>
    </location>
</feature>
<dbReference type="GO" id="GO:0005737">
    <property type="term" value="C:cytoplasm"/>
    <property type="evidence" value="ECO:0007669"/>
    <property type="project" value="InterPro"/>
</dbReference>
<feature type="region of interest" description="Disordered" evidence="5">
    <location>
        <begin position="850"/>
        <end position="869"/>
    </location>
</feature>
<dbReference type="InterPro" id="IPR022385">
    <property type="entry name" value="Rhs_assc_core"/>
</dbReference>
<comment type="caution">
    <text evidence="8">The sequence shown here is derived from an EMBL/GenBank/DDBJ whole genome shotgun (WGS) entry which is preliminary data.</text>
</comment>
<keyword evidence="4" id="KW-0843">Virulence</keyword>
<dbReference type="PANTHER" id="PTHR32305">
    <property type="match status" value="1"/>
</dbReference>
<evidence type="ECO:0000256" key="2">
    <source>
        <dbReference type="ARBA" id="ARBA00022525"/>
    </source>
</evidence>
<feature type="region of interest" description="Disordered" evidence="5">
    <location>
        <begin position="2176"/>
        <end position="2302"/>
    </location>
</feature>
<feature type="compositionally biased region" description="Basic and acidic residues" evidence="5">
    <location>
        <begin position="2200"/>
        <end position="2261"/>
    </location>
</feature>
<reference evidence="8" key="1">
    <citation type="submission" date="2020-11" db="EMBL/GenBank/DDBJ databases">
        <title>Isolation and identification of active actinomycetes.</title>
        <authorList>
            <person name="Sun X."/>
        </authorList>
    </citation>
    <scope>NUCLEOTIDE SEQUENCE</scope>
    <source>
        <strain evidence="8">NEAU-A11</strain>
    </source>
</reference>
<dbReference type="InterPro" id="IPR028994">
    <property type="entry name" value="Integrin_alpha_N"/>
</dbReference>
<protein>
    <submittedName>
        <fullName evidence="8">Uncharacterized protein</fullName>
    </submittedName>
</protein>
<evidence type="ECO:0000313" key="8">
    <source>
        <dbReference type="EMBL" id="MBG0568789.1"/>
    </source>
</evidence>
<evidence type="ECO:0000259" key="6">
    <source>
        <dbReference type="Pfam" id="PF12256"/>
    </source>
</evidence>
<dbReference type="Pfam" id="PF12256">
    <property type="entry name" value="TcdB_toxin_midN"/>
    <property type="match status" value="1"/>
</dbReference>
<feature type="domain" description="Insecticide toxin TcdB middle/N-terminal" evidence="6">
    <location>
        <begin position="647"/>
        <end position="797"/>
    </location>
</feature>
<keyword evidence="9" id="KW-1185">Reference proteome</keyword>
<evidence type="ECO:0000313" key="9">
    <source>
        <dbReference type="Proteomes" id="UP000598146"/>
    </source>
</evidence>
<evidence type="ECO:0000259" key="7">
    <source>
        <dbReference type="Pfam" id="PF25023"/>
    </source>
</evidence>
<feature type="compositionally biased region" description="Basic and acidic residues" evidence="5">
    <location>
        <begin position="2269"/>
        <end position="2302"/>
    </location>
</feature>
<dbReference type="GO" id="GO:0005576">
    <property type="term" value="C:extracellular region"/>
    <property type="evidence" value="ECO:0007669"/>
    <property type="project" value="UniProtKB-SubCell"/>
</dbReference>
<accession>A0A931CHM5</accession>
<gene>
    <name evidence="8" type="ORF">I4J89_45995</name>
</gene>
<comment type="subcellular location">
    <subcellularLocation>
        <location evidence="1">Secreted</location>
    </subcellularLocation>
</comment>
<dbReference type="InterPro" id="IPR022045">
    <property type="entry name" value="TcdB_toxin_mid/N"/>
</dbReference>
<evidence type="ECO:0000256" key="4">
    <source>
        <dbReference type="ARBA" id="ARBA00023026"/>
    </source>
</evidence>
<dbReference type="InterPro" id="IPR056823">
    <property type="entry name" value="TEN-like_YD-shell"/>
</dbReference>
<dbReference type="PANTHER" id="PTHR32305:SF15">
    <property type="entry name" value="PROTEIN RHSA-RELATED"/>
    <property type="match status" value="1"/>
</dbReference>
<dbReference type="RefSeq" id="WP_196420559.1">
    <property type="nucleotide sequence ID" value="NZ_JADQTO010000045.1"/>
</dbReference>
<sequence length="2302" mass="253000">MSLATERSGVSCTAVVLPKGGGALHGIGETFKADPQSGTYQVSVPIALPEGRRGATPGIDLRYSSGTGNGPFGLGWTLGILAVMRSTRRRIPRYDDNDEFQLNRHDLTPVGTWTEADGRRERTYRLSGDRAYERVVRVRADQQEWWEVTTTSGITTLLGRTGESQLRDTSKDHIRVFGWFATRTTDTVGNSIEYRYRTDGSHRQLYLCRIDYADLPSGEAGAGGWLYSVVLDYGQCDEEGNEISSWDDQRTDAFSTFRSGFEIRTARRCGRIFVVLNGATSDARADVISRYDLTYETAEGNAVSLMHSITKIGVRRTNSVVEEQSEPPIEFGYSAWKPASGQVTEYSGSDVPRIARDRDVELLDGQGYGCPGMVIYTGKRHQYLDIDPAGALRLRGEQSGPANHPIGQDFVHLGDMTGDGYVDLTRLESPWGYYRAIPGVGWSARLTELGDAVPFAHLLDNGRLADLDGDGATDFIGISAGRFHVYYNLGTRGWSAPAETRFPADCDPDFNDPDTRLADMSGDGPVDYVRVGDPCVAEGYCHIMVKYWPHHGHGDFGDQAREMPLPLLVTDSGTEDPFAVAWLSERLLLTDVDGDGYSDAVLVRENDVVVWLNQAGNRFGTPARIPLRTLDNPEGDDLGPRNDEVELSSLRVADLGGRGTVGVLWSPVGSATRLRWAPLTRDTKPYLLTSVRDHRGAAAAIGYRSSAAYAYDDAARGPNLAWRTHLPFPVQLVEYVCVSDEFSERSVTSRYRYHEGVWDGTEREFRGFAQVDRYDAAAGGQAGHSTPVLTRMWFHTGVAGPAADVAEPQLRGYWTLDPPLLSPSAHSNWLTGLNGPAGRRALRALSGKPRRTETYAAGPEPEWVPGADDRPYSVTEYAYDLDRVADGPGGLPVTAALRRGERVTQWERGLEPMTRVQYELLPDRYGRPGLLVDIAVPRGRDAHAVTGEDYLVTVTNRRYASAAENYPYILDRVAADVRYELTGERAGPPDDLAQRIETTWPTSPGAFTRRVIGATASYYDGAAFTGEELGKLGVFGLMSRRRRLVHTPETLAAVFTEEALPPWVEAALTPAASTQSWPAYYPDRFRRLMDAQTKAGGGYTGDGAPDDDLPSGLYRIEVARRHDTQPEHLSGSGPNSAPASVRFRRGLVLASRDAAGVETVVEADEHWLYPRKVTTAGVIEESMIYDYRAQQPAMVTDSNGYRTRFTYTPLGLLHTVVRTGPADDDHLGDTPDQPGIVYAYGLNEYDDSPPDRRRPVWVHSRTQLLGYWTAIAHQRTYPAAGLDLRLHGTAERRDYSDGLDRLLQSRTLRTSGSVGDPGLLADIAEPPTTARVDPPGATGERRHVGGWTIRGTDGVARHNAAGTGLDVAAGPADPLVRVDGWVAYDDKGRVVEEYEPFLDEGWAYNIAPSPRRHGTVHRQLIRRDPRGIPQTITNADGTQRHFVHGQPADLAQPDRFEPSPWVAYEYDVDDNARRTHPNAHPPWHAHSDTPASVEVDPLGRIVTVTERLRDDPEQTPEAQAPRTLITSVRRDIDGNVTRVTDARDHEVYRAVYDLLGRAWSETTPDTGTTLIAYDALGAPVEVCDARSVRTLNAYDTLHRFARRWTVTPDAPIGHLQYAVLYGDDPAAPADAAQRNLRGRRWRSYDPAGVTVHERYDVHNHPQELVRRWRMTDDLIGSAAHWPPEDPIRADSDGDRTLDPRRLHVRQTCDRTGAVHSLVLEGSGRPVLAVRYIRDSSGAVTAVDLHRHGDESAERLVHQLLVDAHGKPVLIERLGDLTTQFRYDPLTTMLLRQHTGLTDAADRRHVLHDAAMQHDPLGAVTRLDERSPAHNGLQTQTFSYDDLHRLTSVTGSARARPTAAPWDPPSDDPPQPCRRTYCYDDVGNLIGQLLQVGDRTERRLTVLQPGSSRVETLTIQAGDAEKRRFAYRSDKAGHIVREGPDREFTWNAAGLLDTARAGASKATHRYTDAGQHTAVVLATDGTAESATHYLQDWVTCTCEASGGSTITITATADGSPSGAPLAWVSHHHNSTEIQNLVTDHLGSIRAVLHPDGTLLQATDYSPHGETLVRVSSGPDSMPRPLGYAAAEEDKAANLLLLGQRPYAPWLGRFIAPEPRESARAISTKALSGLSEPGDPPDHRVPAWAASPYTYAANSPLMASDADGAAAVIVDAARRAEPARTGTARMPTGHGASKPSATGQGKADKPQKQPSREPKGGGPDSKPKEPSVVDKVRDVGGKILDAAKHEAQRHVDREFTIKFHPKEGFSATFKEPSKPREPEKPPPQKGDPPRRQPPRENPHQNRKP</sequence>
<name>A0A931CHM5_9ACTN</name>
<dbReference type="Pfam" id="PF03534">
    <property type="entry name" value="SpvB"/>
    <property type="match status" value="1"/>
</dbReference>
<dbReference type="Pfam" id="PF25023">
    <property type="entry name" value="TEN_YD-shell"/>
    <property type="match status" value="1"/>
</dbReference>
<dbReference type="NCBIfam" id="TIGR03696">
    <property type="entry name" value="Rhs_assc_core"/>
    <property type="match status" value="1"/>
</dbReference>
<organism evidence="8 9">
    <name type="scientific">Actinoplanes aureus</name>
    <dbReference type="NCBI Taxonomy" id="2792083"/>
    <lineage>
        <taxon>Bacteria</taxon>
        <taxon>Bacillati</taxon>
        <taxon>Actinomycetota</taxon>
        <taxon>Actinomycetes</taxon>
        <taxon>Micromonosporales</taxon>
        <taxon>Micromonosporaceae</taxon>
        <taxon>Actinoplanes</taxon>
    </lineage>
</organism>
<dbReference type="InterPro" id="IPR050708">
    <property type="entry name" value="T6SS_VgrG/RHS"/>
</dbReference>
<feature type="domain" description="Teneurin-like YD-shell" evidence="7">
    <location>
        <begin position="2034"/>
        <end position="2112"/>
    </location>
</feature>
<dbReference type="Gene3D" id="2.180.10.10">
    <property type="entry name" value="RHS repeat-associated core"/>
    <property type="match status" value="1"/>
</dbReference>
<proteinExistence type="predicted"/>
<evidence type="ECO:0000256" key="1">
    <source>
        <dbReference type="ARBA" id="ARBA00004613"/>
    </source>
</evidence>
<evidence type="ECO:0000256" key="5">
    <source>
        <dbReference type="SAM" id="MobiDB-lite"/>
    </source>
</evidence>
<dbReference type="EMBL" id="JADQTO010000045">
    <property type="protein sequence ID" value="MBG0568789.1"/>
    <property type="molecule type" value="Genomic_DNA"/>
</dbReference>